<dbReference type="Proteomes" id="UP000034607">
    <property type="component" value="Unassembled WGS sequence"/>
</dbReference>
<sequence length="247" mass="27140">MGCRRGLSARSRKPWGRFAPTRVRISPPPPRPYSSTDRVAVSGTVDAGSIPAGGTILREYNRGMRGKYVSRAGVKLEAALRHFGVEVEGRVVLDVGAATGGFTDCLLRQGAVRVHAVETGYGLLAWKLRQDPRVVVWERTNILYQVPIGEKVDLAVVDTSWTRLHLAVPAASRFVKAGGVILALIKPQYEVEKKKLKKGVLGEGRAREVAEEVRRRLMELGFRLTEGVESAIKGEGGNSEFWVRIDL</sequence>
<dbReference type="SUPFAM" id="SSF53335">
    <property type="entry name" value="S-adenosyl-L-methionine-dependent methyltransferases"/>
    <property type="match status" value="1"/>
</dbReference>
<evidence type="ECO:0000313" key="3">
    <source>
        <dbReference type="EMBL" id="KKU56301.1"/>
    </source>
</evidence>
<dbReference type="GO" id="GO:0003723">
    <property type="term" value="F:RNA binding"/>
    <property type="evidence" value="ECO:0007669"/>
    <property type="project" value="UniProtKB-KW"/>
</dbReference>
<comment type="caution">
    <text evidence="3">The sequence shown here is derived from an EMBL/GenBank/DDBJ whole genome shotgun (WGS) entry which is preliminary data.</text>
</comment>
<dbReference type="InterPro" id="IPR029063">
    <property type="entry name" value="SAM-dependent_MTases_sf"/>
</dbReference>
<dbReference type="Gene3D" id="3.40.50.150">
    <property type="entry name" value="Vaccinia Virus protein VP39"/>
    <property type="match status" value="1"/>
</dbReference>
<gene>
    <name evidence="3" type="ORF">UX78_C0010G0019</name>
</gene>
<dbReference type="InterPro" id="IPR002877">
    <property type="entry name" value="RNA_MeTrfase_FtsJ_dom"/>
</dbReference>
<evidence type="ECO:0000256" key="1">
    <source>
        <dbReference type="ARBA" id="ARBA00022884"/>
    </source>
</evidence>
<organism evidence="3 4">
    <name type="scientific">Candidatus Amesbacteria bacterium GW2011_GWA2_47_11</name>
    <dbReference type="NCBI Taxonomy" id="1618357"/>
    <lineage>
        <taxon>Bacteria</taxon>
        <taxon>Candidatus Amesiibacteriota</taxon>
    </lineage>
</organism>
<dbReference type="InterPro" id="IPR047048">
    <property type="entry name" value="TlyA"/>
</dbReference>
<feature type="domain" description="Ribosomal RNA methyltransferase FtsJ" evidence="2">
    <location>
        <begin position="68"/>
        <end position="244"/>
    </location>
</feature>
<dbReference type="CDD" id="cd02440">
    <property type="entry name" value="AdoMet_MTases"/>
    <property type="match status" value="1"/>
</dbReference>
<name>A0A0G1RGN9_9BACT</name>
<dbReference type="GO" id="GO:0032259">
    <property type="term" value="P:methylation"/>
    <property type="evidence" value="ECO:0007669"/>
    <property type="project" value="InterPro"/>
</dbReference>
<proteinExistence type="predicted"/>
<evidence type="ECO:0000313" key="4">
    <source>
        <dbReference type="Proteomes" id="UP000034607"/>
    </source>
</evidence>
<dbReference type="GO" id="GO:0008168">
    <property type="term" value="F:methyltransferase activity"/>
    <property type="evidence" value="ECO:0007669"/>
    <property type="project" value="InterPro"/>
</dbReference>
<dbReference type="Pfam" id="PF01728">
    <property type="entry name" value="FtsJ"/>
    <property type="match status" value="1"/>
</dbReference>
<dbReference type="AlphaFoldDB" id="A0A0G1RGN9"/>
<keyword evidence="1" id="KW-0694">RNA-binding</keyword>
<reference evidence="3 4" key="1">
    <citation type="journal article" date="2015" name="Nature">
        <title>rRNA introns, odd ribosomes, and small enigmatic genomes across a large radiation of phyla.</title>
        <authorList>
            <person name="Brown C.T."/>
            <person name="Hug L.A."/>
            <person name="Thomas B.C."/>
            <person name="Sharon I."/>
            <person name="Castelle C.J."/>
            <person name="Singh A."/>
            <person name="Wilkins M.J."/>
            <person name="Williams K.H."/>
            <person name="Banfield J.F."/>
        </authorList>
    </citation>
    <scope>NUCLEOTIDE SEQUENCE [LARGE SCALE GENOMIC DNA]</scope>
</reference>
<protein>
    <recommendedName>
        <fullName evidence="2">Ribosomal RNA methyltransferase FtsJ domain-containing protein</fullName>
    </recommendedName>
</protein>
<dbReference type="EMBL" id="LCNM01000010">
    <property type="protein sequence ID" value="KKU56301.1"/>
    <property type="molecule type" value="Genomic_DNA"/>
</dbReference>
<evidence type="ECO:0000259" key="2">
    <source>
        <dbReference type="Pfam" id="PF01728"/>
    </source>
</evidence>
<dbReference type="PATRIC" id="fig|1618357.3.peg.546"/>
<dbReference type="PANTHER" id="PTHR32319">
    <property type="entry name" value="BACTERIAL HEMOLYSIN-LIKE PROTEIN"/>
    <property type="match status" value="1"/>
</dbReference>
<accession>A0A0G1RGN9</accession>
<dbReference type="PANTHER" id="PTHR32319:SF0">
    <property type="entry name" value="BACTERIAL HEMOLYSIN-LIKE PROTEIN"/>
    <property type="match status" value="1"/>
</dbReference>